<dbReference type="RefSeq" id="WP_208007589.1">
    <property type="nucleotide sequence ID" value="NZ_CP071796.1"/>
</dbReference>
<dbReference type="Gene3D" id="3.40.50.720">
    <property type="entry name" value="NAD(P)-binding Rossmann-like Domain"/>
    <property type="match status" value="1"/>
</dbReference>
<dbReference type="PRINTS" id="PR00081">
    <property type="entry name" value="GDHRDH"/>
</dbReference>
<evidence type="ECO:0000313" key="1">
    <source>
        <dbReference type="EMBL" id="QTD44124.1"/>
    </source>
</evidence>
<organism evidence="1 2">
    <name type="scientific">Ottowia testudinis</name>
    <dbReference type="NCBI Taxonomy" id="2816950"/>
    <lineage>
        <taxon>Bacteria</taxon>
        <taxon>Pseudomonadati</taxon>
        <taxon>Pseudomonadota</taxon>
        <taxon>Betaproteobacteria</taxon>
        <taxon>Burkholderiales</taxon>
        <taxon>Comamonadaceae</taxon>
        <taxon>Ottowia</taxon>
    </lineage>
</organism>
<dbReference type="PANTHER" id="PTHR45458">
    <property type="entry name" value="SHORT-CHAIN DEHYDROGENASE/REDUCTASE SDR"/>
    <property type="match status" value="1"/>
</dbReference>
<dbReference type="InterPro" id="IPR052184">
    <property type="entry name" value="SDR_enzymes"/>
</dbReference>
<dbReference type="PROSITE" id="PS00061">
    <property type="entry name" value="ADH_SHORT"/>
    <property type="match status" value="1"/>
</dbReference>
<dbReference type="EMBL" id="CP071796">
    <property type="protein sequence ID" value="QTD44124.1"/>
    <property type="molecule type" value="Genomic_DNA"/>
</dbReference>
<dbReference type="Proteomes" id="UP000663903">
    <property type="component" value="Chromosome"/>
</dbReference>
<keyword evidence="2" id="KW-1185">Reference proteome</keyword>
<gene>
    <name evidence="1" type="ORF">J1M35_13400</name>
</gene>
<dbReference type="KEGG" id="otd:J1M35_13400"/>
<evidence type="ECO:0000313" key="2">
    <source>
        <dbReference type="Proteomes" id="UP000663903"/>
    </source>
</evidence>
<dbReference type="InterPro" id="IPR002347">
    <property type="entry name" value="SDR_fam"/>
</dbReference>
<dbReference type="PANTHER" id="PTHR45458:SF1">
    <property type="entry name" value="SHORT CHAIN DEHYDROGENASE"/>
    <property type="match status" value="1"/>
</dbReference>
<proteinExistence type="predicted"/>
<reference evidence="1" key="1">
    <citation type="submission" date="2021-03" db="EMBL/GenBank/DDBJ databases">
        <title>Ottowia sp. 27C isolated from the cloaca of a Giant Asian pond turtle (Heosemys grandis).</title>
        <authorList>
            <person name="Spergser J."/>
            <person name="Busse H.-J."/>
        </authorList>
    </citation>
    <scope>NUCLEOTIDE SEQUENCE</scope>
    <source>
        <strain evidence="1">27C</strain>
    </source>
</reference>
<dbReference type="SUPFAM" id="SSF51735">
    <property type="entry name" value="NAD(P)-binding Rossmann-fold domains"/>
    <property type="match status" value="1"/>
</dbReference>
<dbReference type="InterPro" id="IPR036291">
    <property type="entry name" value="NAD(P)-bd_dom_sf"/>
</dbReference>
<name>A0A975CEL7_9BURK</name>
<dbReference type="AlphaFoldDB" id="A0A975CEL7"/>
<accession>A0A975CEL7</accession>
<dbReference type="Pfam" id="PF00106">
    <property type="entry name" value="adh_short"/>
    <property type="match status" value="1"/>
</dbReference>
<dbReference type="GO" id="GO:0016616">
    <property type="term" value="F:oxidoreductase activity, acting on the CH-OH group of donors, NAD or NADP as acceptor"/>
    <property type="evidence" value="ECO:0007669"/>
    <property type="project" value="TreeGrafter"/>
</dbReference>
<protein>
    <submittedName>
        <fullName evidence="1">SDR family NAD(P)-dependent oxidoreductase</fullName>
    </submittedName>
</protein>
<sequence>MSNVFISGVSDGIGFALAKLYLDKGWTVYGISRRCPEPLRAHERFVFKSIDLAMPLDEGHFLKDEFSPIGTDGIRVAYLNAGISGNAPLSAKEASVQEVQRVLQVNALSNKILLDFLLALDKRPEVIVASASIAGVRFRAGMLSYSMSKAALIALCGVYAKEYPEVFFAVLGLCNVDTHLSREIVHGQRVHQFPDHVALRERFQTPGYVVQPEERARQLIEIALQPHAGGLESGQYLDIRELLSRVTLNSDSFSINE</sequence>
<dbReference type="InterPro" id="IPR020904">
    <property type="entry name" value="Sc_DH/Rdtase_CS"/>
</dbReference>